<evidence type="ECO:0000313" key="2">
    <source>
        <dbReference type="EMBL" id="GAI82997.1"/>
    </source>
</evidence>
<evidence type="ECO:0000259" key="1">
    <source>
        <dbReference type="Pfam" id="PF17131"/>
    </source>
</evidence>
<organism evidence="2">
    <name type="scientific">marine sediment metagenome</name>
    <dbReference type="NCBI Taxonomy" id="412755"/>
    <lineage>
        <taxon>unclassified sequences</taxon>
        <taxon>metagenomes</taxon>
        <taxon>ecological metagenomes</taxon>
    </lineage>
</organism>
<gene>
    <name evidence="2" type="ORF">S12H4_19313</name>
</gene>
<feature type="domain" description="Uncharacterized protein TP-0789" evidence="1">
    <location>
        <begin position="3"/>
        <end position="54"/>
    </location>
</feature>
<dbReference type="Pfam" id="PF17131">
    <property type="entry name" value="LolA_like"/>
    <property type="match status" value="1"/>
</dbReference>
<dbReference type="Gene3D" id="2.50.20.10">
    <property type="entry name" value="Lipoprotein localisation LolA/LolB/LppX"/>
    <property type="match status" value="1"/>
</dbReference>
<sequence length="54" mass="6526">ELVSTFEQKQGYWTPVVLEMTDLKKQHKTRMIMTEISFDNNFSDEEFTVRKLKQ</sequence>
<name>X1RQM2_9ZZZZ</name>
<protein>
    <recommendedName>
        <fullName evidence="1">Uncharacterized protein TP-0789 domain-containing protein</fullName>
    </recommendedName>
</protein>
<reference evidence="2" key="1">
    <citation type="journal article" date="2014" name="Front. Microbiol.">
        <title>High frequency of phylogenetically diverse reductive dehalogenase-homologous genes in deep subseafloor sedimentary metagenomes.</title>
        <authorList>
            <person name="Kawai M."/>
            <person name="Futagami T."/>
            <person name="Toyoda A."/>
            <person name="Takaki Y."/>
            <person name="Nishi S."/>
            <person name="Hori S."/>
            <person name="Arai W."/>
            <person name="Tsubouchi T."/>
            <person name="Morono Y."/>
            <person name="Uchiyama I."/>
            <person name="Ito T."/>
            <person name="Fujiyama A."/>
            <person name="Inagaki F."/>
            <person name="Takami H."/>
        </authorList>
    </citation>
    <scope>NUCLEOTIDE SEQUENCE</scope>
    <source>
        <strain evidence="2">Expedition CK06-06</strain>
    </source>
</reference>
<proteinExistence type="predicted"/>
<dbReference type="AlphaFoldDB" id="X1RQM2"/>
<dbReference type="EMBL" id="BARW01009645">
    <property type="protein sequence ID" value="GAI82997.1"/>
    <property type="molecule type" value="Genomic_DNA"/>
</dbReference>
<comment type="caution">
    <text evidence="2">The sequence shown here is derived from an EMBL/GenBank/DDBJ whole genome shotgun (WGS) entry which is preliminary data.</text>
</comment>
<feature type="non-terminal residue" evidence="2">
    <location>
        <position position="1"/>
    </location>
</feature>
<accession>X1RQM2</accession>
<dbReference type="InterPro" id="IPR033399">
    <property type="entry name" value="TP_0789-like"/>
</dbReference>